<accession>A0A0C9RYL1</accession>
<dbReference type="InterPro" id="IPR036387">
    <property type="entry name" value="Neurhyp_horm_dom_sf"/>
</dbReference>
<evidence type="ECO:0000313" key="6">
    <source>
        <dbReference type="EMBL" id="JAG92841.1"/>
    </source>
</evidence>
<feature type="disulfide bond" evidence="4">
    <location>
        <begin position="112"/>
        <end position="130"/>
    </location>
</feature>
<dbReference type="PIRSF" id="PIRSF001815">
    <property type="entry name" value="Nonapeptide_hormone_precursor"/>
    <property type="match status" value="1"/>
</dbReference>
<dbReference type="PRINTS" id="PR00831">
    <property type="entry name" value="NEUROPHYSIN"/>
</dbReference>
<dbReference type="PROSITE" id="PS00264">
    <property type="entry name" value="NEUROHYPOPHYS_HORM"/>
    <property type="match status" value="1"/>
</dbReference>
<feature type="signal peptide" evidence="5">
    <location>
        <begin position="1"/>
        <end position="30"/>
    </location>
</feature>
<dbReference type="SUPFAM" id="SSF49606">
    <property type="entry name" value="Neurophysin II"/>
    <property type="match status" value="1"/>
</dbReference>
<dbReference type="PROSITE" id="PS51257">
    <property type="entry name" value="PROKAR_LIPOPROTEIN"/>
    <property type="match status" value="1"/>
</dbReference>
<dbReference type="GO" id="GO:0030141">
    <property type="term" value="C:secretory granule"/>
    <property type="evidence" value="ECO:0007669"/>
    <property type="project" value="TreeGrafter"/>
</dbReference>
<feature type="disulfide bond" evidence="4">
    <location>
        <begin position="31"/>
        <end position="36"/>
    </location>
</feature>
<evidence type="ECO:0000256" key="3">
    <source>
        <dbReference type="ARBA" id="ARBA00023157"/>
    </source>
</evidence>
<evidence type="ECO:0000256" key="4">
    <source>
        <dbReference type="PIRSR" id="PIRSR001815-50"/>
    </source>
</evidence>
<evidence type="ECO:0000256" key="2">
    <source>
        <dbReference type="ARBA" id="ARBA00022729"/>
    </source>
</evidence>
<evidence type="ECO:0000313" key="7">
    <source>
        <dbReference type="EMBL" id="JAI17966.1"/>
    </source>
</evidence>
<keyword evidence="2 5" id="KW-0732">Signal</keyword>
<feature type="chain" id="PRO_5014019743" evidence="5">
    <location>
        <begin position="31"/>
        <end position="160"/>
    </location>
</feature>
<feature type="disulfide bond" evidence="4">
    <location>
        <begin position="64"/>
        <end position="87"/>
    </location>
</feature>
<proteinExistence type="inferred from homology"/>
<reference evidence="7" key="2">
    <citation type="submission" date="2015-04" db="EMBL/GenBank/DDBJ databases">
        <authorList>
            <person name="Syromyatnikov M.Y."/>
            <person name="Popov V.N."/>
        </authorList>
    </citation>
    <scope>NUCLEOTIDE SEQUENCE</scope>
    <source>
        <tissue evidence="7">Venom duct</tissue>
    </source>
</reference>
<dbReference type="SMART" id="SM00003">
    <property type="entry name" value="NH"/>
    <property type="match status" value="1"/>
</dbReference>
<name>A0A0C9RYL1_CONTD</name>
<dbReference type="Gene3D" id="2.60.9.10">
    <property type="entry name" value="Neurohypophysial hormone domain"/>
    <property type="match status" value="1"/>
</dbReference>
<protein>
    <submittedName>
        <fullName evidence="6">Ctr_122_T conopeptide</fullName>
    </submittedName>
    <submittedName>
        <fullName evidence="7">Ctr_Pre_1 conopeptide</fullName>
    </submittedName>
</protein>
<dbReference type="GO" id="GO:0005615">
    <property type="term" value="C:extracellular space"/>
    <property type="evidence" value="ECO:0007669"/>
    <property type="project" value="TreeGrafter"/>
</dbReference>
<feature type="disulfide bond" evidence="4">
    <location>
        <begin position="104"/>
        <end position="118"/>
    </location>
</feature>
<dbReference type="EMBL" id="GCVM01000023">
    <property type="protein sequence ID" value="JAI17966.1"/>
    <property type="molecule type" value="Transcribed_RNA"/>
</dbReference>
<dbReference type="PANTHER" id="PTHR11681">
    <property type="entry name" value="NEUROPHYSIN"/>
    <property type="match status" value="1"/>
</dbReference>
<evidence type="ECO:0000256" key="1">
    <source>
        <dbReference type="ARBA" id="ARBA00007369"/>
    </source>
</evidence>
<keyword evidence="3 4" id="KW-1015">Disulfide bond</keyword>
<dbReference type="EMBL" id="GCJM01000037">
    <property type="protein sequence ID" value="JAG92841.1"/>
    <property type="molecule type" value="Transcribed_RNA"/>
</dbReference>
<dbReference type="Pfam" id="PF00184">
    <property type="entry name" value="Hormone_5"/>
    <property type="match status" value="1"/>
</dbReference>
<comment type="similarity">
    <text evidence="1">Belongs to the vasopressin/oxytocin family.</text>
</comment>
<feature type="disulfide bond" evidence="4">
    <location>
        <begin position="56"/>
        <end position="70"/>
    </location>
</feature>
<sequence length="160" mass="17169">MKCSVLQMSRLSWAMCLMLLMLLLLGTAQGCFIRNCPRGGKRAVDAVQPARQCMSCGPDGVGQCVGPSVCCGLGLGCLMGTPETEVCQKENESSVPCAISGRRCGMDNTGNCVADGICCVEDACSFNSLCRVDTDQEDSVSARQELLTLIRRLLVNRQYD</sequence>
<reference evidence="6" key="1">
    <citation type="journal article" date="2015" name="Mar. Biotechnol.">
        <title>High conopeptide diversity in Conus tribblei revealed through analysis of venom duct transcriptome using two high-throughput sequencing platforms.</title>
        <authorList>
            <person name="Barghi N."/>
            <person name="Concepcion G.P."/>
            <person name="Olivera B.M."/>
            <person name="Lluisma A.O."/>
        </authorList>
    </citation>
    <scope>NUCLEOTIDE SEQUENCE</scope>
    <source>
        <tissue evidence="6">Venom duct</tissue>
    </source>
</reference>
<dbReference type="GO" id="GO:0005185">
    <property type="term" value="F:neurohypophyseal hormone activity"/>
    <property type="evidence" value="ECO:0007669"/>
    <property type="project" value="InterPro"/>
</dbReference>
<dbReference type="InterPro" id="IPR000981">
    <property type="entry name" value="Neurhyp_horm"/>
</dbReference>
<feature type="disulfide bond" evidence="4">
    <location>
        <begin position="53"/>
        <end position="97"/>
    </location>
</feature>
<evidence type="ECO:0000256" key="5">
    <source>
        <dbReference type="SAM" id="SignalP"/>
    </source>
</evidence>
<dbReference type="PANTHER" id="PTHR11681:SF5">
    <property type="entry name" value="ISOTOCIN"/>
    <property type="match status" value="1"/>
</dbReference>
<dbReference type="AlphaFoldDB" id="A0A0C9RYL1"/>
<dbReference type="InterPro" id="IPR022423">
    <property type="entry name" value="Neurohypophysial_hormone_CS"/>
</dbReference>
<organism evidence="6">
    <name type="scientific">Conus tribblei</name>
    <name type="common">Tribble's cone</name>
    <name type="synonym">Splinoconus tribblei</name>
    <dbReference type="NCBI Taxonomy" id="101761"/>
    <lineage>
        <taxon>Eukaryota</taxon>
        <taxon>Metazoa</taxon>
        <taxon>Spiralia</taxon>
        <taxon>Lophotrochozoa</taxon>
        <taxon>Mollusca</taxon>
        <taxon>Gastropoda</taxon>
        <taxon>Caenogastropoda</taxon>
        <taxon>Neogastropoda</taxon>
        <taxon>Conoidea</taxon>
        <taxon>Conidae</taxon>
        <taxon>Conus</taxon>
        <taxon>Splinoconus</taxon>
    </lineage>
</organism>
<feature type="disulfide bond" evidence="4">
    <location>
        <begin position="71"/>
        <end position="77"/>
    </location>
</feature>
<feature type="disulfide bond" evidence="4">
    <location>
        <begin position="119"/>
        <end position="124"/>
    </location>
</feature>